<dbReference type="Pfam" id="PF10040">
    <property type="entry name" value="CRISPR_Cas6"/>
    <property type="match status" value="1"/>
</dbReference>
<dbReference type="EMBL" id="NMUE01000014">
    <property type="protein sequence ID" value="RFA96147.1"/>
    <property type="molecule type" value="Genomic_DNA"/>
</dbReference>
<dbReference type="EMBL" id="NMUF01000038">
    <property type="protein sequence ID" value="RFA96309.1"/>
    <property type="molecule type" value="Genomic_DNA"/>
</dbReference>
<evidence type="ECO:0000313" key="3">
    <source>
        <dbReference type="EMBL" id="RFA96309.1"/>
    </source>
</evidence>
<dbReference type="InterPro" id="IPR019267">
    <property type="entry name" value="CRISPR-assoc_Cas6_C"/>
</dbReference>
<comment type="caution">
    <text evidence="3">The sequence shown here is derived from an EMBL/GenBank/DDBJ whole genome shotgun (WGS) entry which is preliminary data.</text>
</comment>
<dbReference type="AlphaFoldDB" id="A0A371QZW8"/>
<dbReference type="RefSeq" id="WP_116421003.1">
    <property type="nucleotide sequence ID" value="NZ_NMUE01000014.1"/>
</dbReference>
<dbReference type="Proteomes" id="UP000256877">
    <property type="component" value="Unassembled WGS sequence"/>
</dbReference>
<dbReference type="Gene3D" id="3.30.70.1900">
    <property type="match status" value="1"/>
</dbReference>
<feature type="domain" description="CRISPR-associated protein Cas6 C-terminal" evidence="1">
    <location>
        <begin position="130"/>
        <end position="237"/>
    </location>
</feature>
<sequence length="246" mass="27012">MWREVEVELVTSAPCPLTGWSGSVAYKTLLELIRREAEPKGKIFAHPLYRGDRPILSGVEGRAVVLEPMTQVKIRAVITEQDLFYLLSAVSKAEPTSSPCPMSPAALRFSPLELKLGEGHGFAVVKLRFYPTAFMFHGRDVLYPSPQRMAYSLAKAYKELFGVDIKPIADRAPTALEIVGMRTKAVRVNIGDSRLVPAFLGRAQLAVFGNVDAWLSLLKLGESVGVGISRAIGFGKYKIEEVVLHA</sequence>
<organism evidence="3 4">
    <name type="scientific">Pyrobaculum aerophilum</name>
    <dbReference type="NCBI Taxonomy" id="13773"/>
    <lineage>
        <taxon>Archaea</taxon>
        <taxon>Thermoproteota</taxon>
        <taxon>Thermoprotei</taxon>
        <taxon>Thermoproteales</taxon>
        <taxon>Thermoproteaceae</taxon>
        <taxon>Pyrobaculum</taxon>
    </lineage>
</organism>
<dbReference type="Proteomes" id="UP000257123">
    <property type="component" value="Unassembled WGS sequence"/>
</dbReference>
<evidence type="ECO:0000313" key="4">
    <source>
        <dbReference type="Proteomes" id="UP000256877"/>
    </source>
</evidence>
<reference evidence="4 5" key="1">
    <citation type="submission" date="2017-07" db="EMBL/GenBank/DDBJ databases">
        <title>Draft genome sequence of aerobic hyperthermophilic archaea, Pyrobaculum aerophilum YKB31 and YKB32.</title>
        <authorList>
            <person name="Mochizuki T."/>
            <person name="Berliner A.J."/>
            <person name="Yoshida-Takashima Y."/>
            <person name="Takaki Y."/>
            <person name="Nunoura T."/>
            <person name="Takai K."/>
        </authorList>
    </citation>
    <scope>NUCLEOTIDE SEQUENCE [LARGE SCALE GENOMIC DNA]</scope>
    <source>
        <strain evidence="2 5">YKB31</strain>
        <strain evidence="3 4">YKB32</strain>
    </source>
</reference>
<accession>A0A371QZW8</accession>
<protein>
    <submittedName>
        <fullName evidence="3">CRISPR-associated protein</fullName>
    </submittedName>
</protein>
<gene>
    <name evidence="2" type="ORF">CGL51_05610</name>
    <name evidence="3" type="ORF">CGL52_11045</name>
</gene>
<proteinExistence type="predicted"/>
<dbReference type="OrthoDB" id="26519at2157"/>
<evidence type="ECO:0000259" key="1">
    <source>
        <dbReference type="Pfam" id="PF10040"/>
    </source>
</evidence>
<evidence type="ECO:0000313" key="5">
    <source>
        <dbReference type="Proteomes" id="UP000257123"/>
    </source>
</evidence>
<name>A0A371QZW8_9CREN</name>
<evidence type="ECO:0000313" key="2">
    <source>
        <dbReference type="EMBL" id="RFA96147.1"/>
    </source>
</evidence>